<evidence type="ECO:0000256" key="10">
    <source>
        <dbReference type="PIRSR" id="PIRSR600243-1"/>
    </source>
</evidence>
<protein>
    <recommendedName>
        <fullName evidence="11">Proteasome subunit beta</fullName>
    </recommendedName>
</protein>
<dbReference type="EMBL" id="OU900094">
    <property type="protein sequence ID" value="CAG9854966.1"/>
    <property type="molecule type" value="Genomic_DNA"/>
</dbReference>
<dbReference type="Gene3D" id="3.60.20.10">
    <property type="entry name" value="Glutamine Phosphoribosylpyrophosphate, subunit 1, domain 1"/>
    <property type="match status" value="1"/>
</dbReference>
<keyword evidence="4" id="KW-0888">Threonine protease</keyword>
<comment type="similarity">
    <text evidence="11">Belongs to the peptidase T1B family.</text>
</comment>
<dbReference type="InterPro" id="IPR001353">
    <property type="entry name" value="Proteasome_sua/b"/>
</dbReference>
<dbReference type="GO" id="GO:0051603">
    <property type="term" value="P:proteolysis involved in protein catabolic process"/>
    <property type="evidence" value="ECO:0007669"/>
    <property type="project" value="InterPro"/>
</dbReference>
<dbReference type="PROSITE" id="PS00854">
    <property type="entry name" value="PROTEASOME_BETA_1"/>
    <property type="match status" value="1"/>
</dbReference>
<comment type="catalytic activity">
    <reaction evidence="1">
        <text>Cleavage of peptide bonds with very broad specificity.</text>
        <dbReference type="EC" id="3.4.25.1"/>
    </reaction>
</comment>
<gene>
    <name evidence="13" type="ORF">PHYEVI_LOCUS1426</name>
</gene>
<evidence type="ECO:0000256" key="8">
    <source>
        <dbReference type="ARBA" id="ARBA00024953"/>
    </source>
</evidence>
<dbReference type="GO" id="GO:0005737">
    <property type="term" value="C:cytoplasm"/>
    <property type="evidence" value="ECO:0007669"/>
    <property type="project" value="UniProtKB-SubCell"/>
</dbReference>
<dbReference type="InterPro" id="IPR029055">
    <property type="entry name" value="Ntn_hydrolases_N"/>
</dbReference>
<dbReference type="InterPro" id="IPR000243">
    <property type="entry name" value="Pept_T1A_subB"/>
</dbReference>
<evidence type="ECO:0000256" key="2">
    <source>
        <dbReference type="ARBA" id="ARBA00022490"/>
    </source>
</evidence>
<comment type="subunit">
    <text evidence="9">The 26S proteasome consists of a 20S proteasome core and two 19S regulatory subunits. The 20S proteasome core is composed of 28 subunits that are arranged in four stacked rings, resulting in a barrel-shaped structure. The two end rings are each formed by seven alpha subunits, and the two central rings are each formed by seven beta subunits. The catalytic chamber with the active sites is on the inside of the barrel.</text>
</comment>
<evidence type="ECO:0000256" key="5">
    <source>
        <dbReference type="ARBA" id="ARBA00022801"/>
    </source>
</evidence>
<evidence type="ECO:0000256" key="1">
    <source>
        <dbReference type="ARBA" id="ARBA00001198"/>
    </source>
</evidence>
<evidence type="ECO:0000256" key="6">
    <source>
        <dbReference type="ARBA" id="ARBA00022942"/>
    </source>
</evidence>
<comment type="subunit">
    <text evidence="11">Component of the proteasome complex.</text>
</comment>
<dbReference type="FunFam" id="3.60.20.10:FF:000005">
    <property type="entry name" value="Proteasome subunit beta type-2"/>
    <property type="match status" value="1"/>
</dbReference>
<dbReference type="GO" id="GO:0004298">
    <property type="term" value="F:threonine-type endopeptidase activity"/>
    <property type="evidence" value="ECO:0007669"/>
    <property type="project" value="UniProtKB-KW"/>
</dbReference>
<dbReference type="Pfam" id="PF00227">
    <property type="entry name" value="Proteasome"/>
    <property type="match status" value="1"/>
</dbReference>
<evidence type="ECO:0000256" key="11">
    <source>
        <dbReference type="RuleBase" id="RU004203"/>
    </source>
</evidence>
<keyword evidence="3" id="KW-0645">Protease</keyword>
<sequence>MSYVLCPEIPEPGFSFENCKRNALLESKGFTTPKAIKTGTTIVGIVYKDGVILGADTRATEDTTVADKNCEKIHFLAPNMYCCGAGTAADTEMTTQMVAAQLELHKLYTNREARVATANQLLKQYLFSYQGYIGAALILGGVDIEGPHLHMIYPHGSSVDLPYATMGSGSLAAISVFELGWKPEMGEEEGIQLVRNAIAAGIFNDLGSGSNVDVCIIRKGVVDYRRTYDEANKKGVRQGSYKFPRGATAVLSTKVVDVEEVSVTPVEAERMDVAAF</sequence>
<keyword evidence="2 11" id="KW-0963">Cytoplasm</keyword>
<keyword evidence="7 11" id="KW-0539">Nucleus</keyword>
<keyword evidence="5" id="KW-0378">Hydrolase</keyword>
<dbReference type="InterPro" id="IPR016050">
    <property type="entry name" value="Proteasome_bsu_CS"/>
</dbReference>
<comment type="subcellular location">
    <subcellularLocation>
        <location evidence="11">Cytoplasm</location>
    </subcellularLocation>
    <subcellularLocation>
        <location evidence="11">Nucleus</location>
    </subcellularLocation>
</comment>
<accession>A0A9N9TBC7</accession>
<proteinExistence type="inferred from homology"/>
<name>A0A9N9TBC7_PHYSR</name>
<keyword evidence="6 11" id="KW-0647">Proteasome</keyword>
<feature type="active site" description="Nucleophile" evidence="10">
    <location>
        <position position="40"/>
    </location>
</feature>
<comment type="function">
    <text evidence="11">Component of the proteasome, a multicatalytic proteinase complex which is characterized by its ability to cleave peptides with Arg, Phe, Tyr, Leu, and Glu adjacent to the leaving group at neutral or slightly basic pH. The proteasome has an ATP-dependent proteolytic activity.</text>
</comment>
<dbReference type="Pfam" id="PF12465">
    <property type="entry name" value="Pr_beta_C"/>
    <property type="match status" value="1"/>
</dbReference>
<feature type="domain" description="Proteasome beta subunit C-terminal" evidence="12">
    <location>
        <begin position="231"/>
        <end position="260"/>
    </location>
</feature>
<dbReference type="AlphaFoldDB" id="A0A9N9TBC7"/>
<dbReference type="Proteomes" id="UP001153712">
    <property type="component" value="Chromosome 1"/>
</dbReference>
<dbReference type="GO" id="GO:0005839">
    <property type="term" value="C:proteasome core complex"/>
    <property type="evidence" value="ECO:0007669"/>
    <property type="project" value="InterPro"/>
</dbReference>
<evidence type="ECO:0000313" key="13">
    <source>
        <dbReference type="EMBL" id="CAG9854966.1"/>
    </source>
</evidence>
<dbReference type="PANTHER" id="PTHR32194">
    <property type="entry name" value="METALLOPROTEASE TLDD"/>
    <property type="match status" value="1"/>
</dbReference>
<comment type="function">
    <text evidence="8">Non-catalytic component of the proteasome, a multicatalytic proteinase complex which is characterized by its ability to cleave peptides with Arg, Phe, Tyr, Leu, and Glu adjacent to the leaving group at neutral or slightly basic pH. The proteasome has an ATP-dependent proteolytic activity.</text>
</comment>
<evidence type="ECO:0000256" key="7">
    <source>
        <dbReference type="ARBA" id="ARBA00023242"/>
    </source>
</evidence>
<dbReference type="PANTHER" id="PTHR32194:SF4">
    <property type="entry name" value="PROTEASOME SUBUNIT BETA TYPE-7"/>
    <property type="match status" value="1"/>
</dbReference>
<dbReference type="SUPFAM" id="SSF56235">
    <property type="entry name" value="N-terminal nucleophile aminohydrolases (Ntn hydrolases)"/>
    <property type="match status" value="1"/>
</dbReference>
<dbReference type="InterPro" id="IPR024689">
    <property type="entry name" value="Proteasome_bsu_C"/>
</dbReference>
<evidence type="ECO:0000256" key="9">
    <source>
        <dbReference type="ARBA" id="ARBA00026071"/>
    </source>
</evidence>
<dbReference type="CDD" id="cd03763">
    <property type="entry name" value="proteasome_beta_type_7"/>
    <property type="match status" value="1"/>
</dbReference>
<dbReference type="GO" id="GO:0005634">
    <property type="term" value="C:nucleus"/>
    <property type="evidence" value="ECO:0007669"/>
    <property type="project" value="UniProtKB-SubCell"/>
</dbReference>
<evidence type="ECO:0000256" key="4">
    <source>
        <dbReference type="ARBA" id="ARBA00022698"/>
    </source>
</evidence>
<evidence type="ECO:0000259" key="12">
    <source>
        <dbReference type="Pfam" id="PF12465"/>
    </source>
</evidence>
<evidence type="ECO:0000256" key="3">
    <source>
        <dbReference type="ARBA" id="ARBA00022670"/>
    </source>
</evidence>
<evidence type="ECO:0000313" key="14">
    <source>
        <dbReference type="Proteomes" id="UP001153712"/>
    </source>
</evidence>
<organism evidence="13 14">
    <name type="scientific">Phyllotreta striolata</name>
    <name type="common">Striped flea beetle</name>
    <name type="synonym">Crioceris striolata</name>
    <dbReference type="NCBI Taxonomy" id="444603"/>
    <lineage>
        <taxon>Eukaryota</taxon>
        <taxon>Metazoa</taxon>
        <taxon>Ecdysozoa</taxon>
        <taxon>Arthropoda</taxon>
        <taxon>Hexapoda</taxon>
        <taxon>Insecta</taxon>
        <taxon>Pterygota</taxon>
        <taxon>Neoptera</taxon>
        <taxon>Endopterygota</taxon>
        <taxon>Coleoptera</taxon>
        <taxon>Polyphaga</taxon>
        <taxon>Cucujiformia</taxon>
        <taxon>Chrysomeloidea</taxon>
        <taxon>Chrysomelidae</taxon>
        <taxon>Galerucinae</taxon>
        <taxon>Alticini</taxon>
        <taxon>Phyllotreta</taxon>
    </lineage>
</organism>
<dbReference type="PRINTS" id="PR00141">
    <property type="entry name" value="PROTEASOME"/>
</dbReference>
<dbReference type="OrthoDB" id="429533at2759"/>
<keyword evidence="14" id="KW-1185">Reference proteome</keyword>
<dbReference type="InterPro" id="IPR023333">
    <property type="entry name" value="Proteasome_suB-type"/>
</dbReference>
<reference evidence="13" key="1">
    <citation type="submission" date="2022-01" db="EMBL/GenBank/DDBJ databases">
        <authorList>
            <person name="King R."/>
        </authorList>
    </citation>
    <scope>NUCLEOTIDE SEQUENCE</scope>
</reference>